<dbReference type="Proteomes" id="UP000627781">
    <property type="component" value="Unassembled WGS sequence"/>
</dbReference>
<dbReference type="Pfam" id="PF02016">
    <property type="entry name" value="Peptidase_S66"/>
    <property type="match status" value="1"/>
</dbReference>
<keyword evidence="4" id="KW-0378">Hydrolase</keyword>
<proteinExistence type="inferred from homology"/>
<dbReference type="InterPro" id="IPR029062">
    <property type="entry name" value="Class_I_gatase-like"/>
</dbReference>
<evidence type="ECO:0000313" key="8">
    <source>
        <dbReference type="EMBL" id="MBD7912664.1"/>
    </source>
</evidence>
<dbReference type="InterPro" id="IPR027478">
    <property type="entry name" value="LdcA_N"/>
</dbReference>
<comment type="similarity">
    <text evidence="1">Belongs to the peptidase S66 family.</text>
</comment>
<gene>
    <name evidence="8" type="ORF">H9661_15035</name>
</gene>
<feature type="domain" description="LD-carboxypeptidase C-terminal" evidence="7">
    <location>
        <begin position="174"/>
        <end position="289"/>
    </location>
</feature>
<comment type="caution">
    <text evidence="8">The sequence shown here is derived from an EMBL/GenBank/DDBJ whole genome shotgun (WGS) entry which is preliminary data.</text>
</comment>
<dbReference type="EMBL" id="JACSRA010000027">
    <property type="protein sequence ID" value="MBD7912664.1"/>
    <property type="molecule type" value="Genomic_DNA"/>
</dbReference>
<organism evidence="8 9">
    <name type="scientific">Clostridium cibarium</name>
    <dbReference type="NCBI Taxonomy" id="2762247"/>
    <lineage>
        <taxon>Bacteria</taxon>
        <taxon>Bacillati</taxon>
        <taxon>Bacillota</taxon>
        <taxon>Clostridia</taxon>
        <taxon>Eubacteriales</taxon>
        <taxon>Clostridiaceae</taxon>
        <taxon>Clostridium</taxon>
    </lineage>
</organism>
<dbReference type="Gene3D" id="3.50.30.60">
    <property type="entry name" value="LD-carboxypeptidase A C-terminal domain-like"/>
    <property type="match status" value="1"/>
</dbReference>
<dbReference type="InterPro" id="IPR027461">
    <property type="entry name" value="Carboxypeptidase_A_C_sf"/>
</dbReference>
<evidence type="ECO:0000256" key="3">
    <source>
        <dbReference type="ARBA" id="ARBA00022670"/>
    </source>
</evidence>
<sequence length="305" mass="34124">MLKGKTLNAGATIGIIAPSSPEDKEIINKKIEKFISLGFNIKLGSHLFDKYGYLAGSDQDRADDINNMFQDSSVDGIVCFRGGYGSIRTLSFINNKLIRSNPKFFCGYSDITLLLNYFSKLGLITFHGPMINSNFDDLATLDSFMSIISSNTSKYTYDLNLYKEITYLNPSSFTGKIVGGNLSMICSSLSTPYEVDMKNSILLLEDVNESPYAIDRMLTQLIYNKNLKKCKGIILGSFDGCTLPDYTKSLRLDQVFTDRLKPLEIPIIIGFPFGHSYPNLTIPIGCKAKFSYEKKLFTVEETFLT</sequence>
<evidence type="ECO:0000259" key="6">
    <source>
        <dbReference type="Pfam" id="PF02016"/>
    </source>
</evidence>
<keyword evidence="5" id="KW-0720">Serine protease</keyword>
<evidence type="ECO:0000256" key="5">
    <source>
        <dbReference type="ARBA" id="ARBA00022825"/>
    </source>
</evidence>
<evidence type="ECO:0000256" key="4">
    <source>
        <dbReference type="ARBA" id="ARBA00022801"/>
    </source>
</evidence>
<dbReference type="RefSeq" id="WP_191769613.1">
    <property type="nucleotide sequence ID" value="NZ_JACSRA010000027.1"/>
</dbReference>
<dbReference type="PANTHER" id="PTHR30237">
    <property type="entry name" value="MURAMOYLTETRAPEPTIDE CARBOXYPEPTIDASE"/>
    <property type="match status" value="1"/>
</dbReference>
<accession>A0ABR8PWX5</accession>
<evidence type="ECO:0000256" key="2">
    <source>
        <dbReference type="ARBA" id="ARBA00022645"/>
    </source>
</evidence>
<dbReference type="InterPro" id="IPR040921">
    <property type="entry name" value="Peptidase_S66C"/>
</dbReference>
<dbReference type="InterPro" id="IPR040449">
    <property type="entry name" value="Peptidase_S66_N"/>
</dbReference>
<name>A0ABR8PWX5_9CLOT</name>
<dbReference type="Gene3D" id="3.40.50.10740">
    <property type="entry name" value="Class I glutamine amidotransferase-like"/>
    <property type="match status" value="1"/>
</dbReference>
<keyword evidence="3" id="KW-0645">Protease</keyword>
<evidence type="ECO:0000259" key="7">
    <source>
        <dbReference type="Pfam" id="PF17676"/>
    </source>
</evidence>
<dbReference type="SUPFAM" id="SSF52317">
    <property type="entry name" value="Class I glutamine amidotransferase-like"/>
    <property type="match status" value="1"/>
</dbReference>
<dbReference type="PANTHER" id="PTHR30237:SF2">
    <property type="entry name" value="MUREIN TETRAPEPTIDE CARBOXYPEPTIDASE"/>
    <property type="match status" value="1"/>
</dbReference>
<feature type="domain" description="LD-carboxypeptidase N-terminal" evidence="6">
    <location>
        <begin position="13"/>
        <end position="128"/>
    </location>
</feature>
<keyword evidence="9" id="KW-1185">Reference proteome</keyword>
<dbReference type="Pfam" id="PF17676">
    <property type="entry name" value="Peptidase_S66C"/>
    <property type="match status" value="1"/>
</dbReference>
<reference evidence="8 9" key="1">
    <citation type="submission" date="2020-08" db="EMBL/GenBank/DDBJ databases">
        <title>A Genomic Blueprint of the Chicken Gut Microbiome.</title>
        <authorList>
            <person name="Gilroy R."/>
            <person name="Ravi A."/>
            <person name="Getino M."/>
            <person name="Pursley I."/>
            <person name="Horton D.L."/>
            <person name="Alikhan N.-F."/>
            <person name="Baker D."/>
            <person name="Gharbi K."/>
            <person name="Hall N."/>
            <person name="Watson M."/>
            <person name="Adriaenssens E.M."/>
            <person name="Foster-Nyarko E."/>
            <person name="Jarju S."/>
            <person name="Secka A."/>
            <person name="Antonio M."/>
            <person name="Oren A."/>
            <person name="Chaudhuri R."/>
            <person name="La Ragione R.M."/>
            <person name="Hildebrand F."/>
            <person name="Pallen M.J."/>
        </authorList>
    </citation>
    <scope>NUCLEOTIDE SEQUENCE [LARGE SCALE GENOMIC DNA]</scope>
    <source>
        <strain evidence="8 9">Sa3CVN1</strain>
    </source>
</reference>
<protein>
    <submittedName>
        <fullName evidence="8">LD-carboxypeptidase</fullName>
    </submittedName>
</protein>
<evidence type="ECO:0000313" key="9">
    <source>
        <dbReference type="Proteomes" id="UP000627781"/>
    </source>
</evidence>
<dbReference type="CDD" id="cd07025">
    <property type="entry name" value="Peptidase_S66"/>
    <property type="match status" value="1"/>
</dbReference>
<dbReference type="InterPro" id="IPR003507">
    <property type="entry name" value="S66_fam"/>
</dbReference>
<dbReference type="SUPFAM" id="SSF141986">
    <property type="entry name" value="LD-carboxypeptidase A C-terminal domain-like"/>
    <property type="match status" value="1"/>
</dbReference>
<dbReference type="PIRSF" id="PIRSF028757">
    <property type="entry name" value="LD-carboxypeptidase"/>
    <property type="match status" value="1"/>
</dbReference>
<keyword evidence="2" id="KW-0121">Carboxypeptidase</keyword>
<evidence type="ECO:0000256" key="1">
    <source>
        <dbReference type="ARBA" id="ARBA00010233"/>
    </source>
</evidence>